<dbReference type="AlphaFoldDB" id="J3LWY9"/>
<dbReference type="Proteomes" id="UP000006038">
    <property type="component" value="Chromosome 4"/>
</dbReference>
<name>J3LWY9_ORYBR</name>
<proteinExistence type="predicted"/>
<reference evidence="2" key="2">
    <citation type="submission" date="2013-04" db="UniProtKB">
        <authorList>
            <consortium name="EnsemblPlants"/>
        </authorList>
    </citation>
    <scope>IDENTIFICATION</scope>
</reference>
<keyword evidence="1" id="KW-0732">Signal</keyword>
<evidence type="ECO:0000313" key="2">
    <source>
        <dbReference type="EnsemblPlants" id="OB04G16640.1"/>
    </source>
</evidence>
<feature type="chain" id="PRO_5003773096" evidence="1">
    <location>
        <begin position="28"/>
        <end position="65"/>
    </location>
</feature>
<accession>J3LWY9</accession>
<dbReference type="Gramene" id="OB04G16640.1">
    <property type="protein sequence ID" value="OB04G16640.1"/>
    <property type="gene ID" value="OB04G16640"/>
</dbReference>
<reference evidence="2" key="1">
    <citation type="journal article" date="2013" name="Nat. Commun.">
        <title>Whole-genome sequencing of Oryza brachyantha reveals mechanisms underlying Oryza genome evolution.</title>
        <authorList>
            <person name="Chen J."/>
            <person name="Huang Q."/>
            <person name="Gao D."/>
            <person name="Wang J."/>
            <person name="Lang Y."/>
            <person name="Liu T."/>
            <person name="Li B."/>
            <person name="Bai Z."/>
            <person name="Luis Goicoechea J."/>
            <person name="Liang C."/>
            <person name="Chen C."/>
            <person name="Zhang W."/>
            <person name="Sun S."/>
            <person name="Liao Y."/>
            <person name="Zhang X."/>
            <person name="Yang L."/>
            <person name="Song C."/>
            <person name="Wang M."/>
            <person name="Shi J."/>
            <person name="Liu G."/>
            <person name="Liu J."/>
            <person name="Zhou H."/>
            <person name="Zhou W."/>
            <person name="Yu Q."/>
            <person name="An N."/>
            <person name="Chen Y."/>
            <person name="Cai Q."/>
            <person name="Wang B."/>
            <person name="Liu B."/>
            <person name="Min J."/>
            <person name="Huang Y."/>
            <person name="Wu H."/>
            <person name="Li Z."/>
            <person name="Zhang Y."/>
            <person name="Yin Y."/>
            <person name="Song W."/>
            <person name="Jiang J."/>
            <person name="Jackson S.A."/>
            <person name="Wing R.A."/>
            <person name="Wang J."/>
            <person name="Chen M."/>
        </authorList>
    </citation>
    <scope>NUCLEOTIDE SEQUENCE [LARGE SCALE GENOMIC DNA]</scope>
    <source>
        <strain evidence="2">cv. IRGC 101232</strain>
    </source>
</reference>
<sequence>MAAAMAKVALLLLFLVQIMNVIGGAAAARPLQERAGCGWAETAIGMVTELLGGVKSGSNPNTHFP</sequence>
<dbReference type="HOGENOM" id="CLU_194083_0_0_1"/>
<keyword evidence="3" id="KW-1185">Reference proteome</keyword>
<evidence type="ECO:0000256" key="1">
    <source>
        <dbReference type="SAM" id="SignalP"/>
    </source>
</evidence>
<dbReference type="EnsemblPlants" id="OB04G16640.1">
    <property type="protein sequence ID" value="OB04G16640.1"/>
    <property type="gene ID" value="OB04G16640"/>
</dbReference>
<protein>
    <submittedName>
        <fullName evidence="2">Uncharacterized protein</fullName>
    </submittedName>
</protein>
<evidence type="ECO:0000313" key="3">
    <source>
        <dbReference type="Proteomes" id="UP000006038"/>
    </source>
</evidence>
<feature type="signal peptide" evidence="1">
    <location>
        <begin position="1"/>
        <end position="27"/>
    </location>
</feature>
<organism evidence="2">
    <name type="scientific">Oryza brachyantha</name>
    <name type="common">malo sina</name>
    <dbReference type="NCBI Taxonomy" id="4533"/>
    <lineage>
        <taxon>Eukaryota</taxon>
        <taxon>Viridiplantae</taxon>
        <taxon>Streptophyta</taxon>
        <taxon>Embryophyta</taxon>
        <taxon>Tracheophyta</taxon>
        <taxon>Spermatophyta</taxon>
        <taxon>Magnoliopsida</taxon>
        <taxon>Liliopsida</taxon>
        <taxon>Poales</taxon>
        <taxon>Poaceae</taxon>
        <taxon>BOP clade</taxon>
        <taxon>Oryzoideae</taxon>
        <taxon>Oryzeae</taxon>
        <taxon>Oryzinae</taxon>
        <taxon>Oryza</taxon>
    </lineage>
</organism>
<dbReference type="OMA" id="YDHSLTT"/>